<dbReference type="EMBL" id="KL142430">
    <property type="protein sequence ID" value="KDR65916.1"/>
    <property type="molecule type" value="Genomic_DNA"/>
</dbReference>
<evidence type="ECO:0000313" key="1">
    <source>
        <dbReference type="EMBL" id="KDR65916.1"/>
    </source>
</evidence>
<sequence>MSSLSPSDQEAISQLCEQHNAARRFGPYSHRCVEFGPWFVKYDTHEIIESAYKTQEYLFNQAMSDESAPRIPRVVAYFQMRGRAYLVSERIDAISPADTAPEAVAQAIQWLRRVPPPSGLTLGSVGGGFPGHRVFNDYEAPHRFSSVQALQNYMNRALLLIPPRGRPPAMHFLSDPVIFTQSNMDSRNFGLDTDERVCMFDFSDIGVLPESFASFSLRKGDDPFLSRVAEYLDWVDNHNHNAYSMARVSAALQMTSDPRLGLDMHGNRMTKPRR</sequence>
<gene>
    <name evidence="1" type="ORF">GALMADRAFT_232799</name>
</gene>
<dbReference type="STRING" id="685588.A0A067S520"/>
<evidence type="ECO:0008006" key="3">
    <source>
        <dbReference type="Google" id="ProtNLM"/>
    </source>
</evidence>
<dbReference type="HOGENOM" id="CLU_084529_0_0_1"/>
<dbReference type="OrthoDB" id="3250044at2759"/>
<protein>
    <recommendedName>
        <fullName evidence="3">Aminoglycoside phosphotransferase domain-containing protein</fullName>
    </recommendedName>
</protein>
<proteinExistence type="predicted"/>
<keyword evidence="2" id="KW-1185">Reference proteome</keyword>
<evidence type="ECO:0000313" key="2">
    <source>
        <dbReference type="Proteomes" id="UP000027222"/>
    </source>
</evidence>
<dbReference type="Proteomes" id="UP000027222">
    <property type="component" value="Unassembled WGS sequence"/>
</dbReference>
<accession>A0A067S520</accession>
<organism evidence="1 2">
    <name type="scientific">Galerina marginata (strain CBS 339.88)</name>
    <dbReference type="NCBI Taxonomy" id="685588"/>
    <lineage>
        <taxon>Eukaryota</taxon>
        <taxon>Fungi</taxon>
        <taxon>Dikarya</taxon>
        <taxon>Basidiomycota</taxon>
        <taxon>Agaricomycotina</taxon>
        <taxon>Agaricomycetes</taxon>
        <taxon>Agaricomycetidae</taxon>
        <taxon>Agaricales</taxon>
        <taxon>Agaricineae</taxon>
        <taxon>Strophariaceae</taxon>
        <taxon>Galerina</taxon>
    </lineage>
</organism>
<reference evidence="2" key="1">
    <citation type="journal article" date="2014" name="Proc. Natl. Acad. Sci. U.S.A.">
        <title>Extensive sampling of basidiomycete genomes demonstrates inadequacy of the white-rot/brown-rot paradigm for wood decay fungi.</title>
        <authorList>
            <person name="Riley R."/>
            <person name="Salamov A.A."/>
            <person name="Brown D.W."/>
            <person name="Nagy L.G."/>
            <person name="Floudas D."/>
            <person name="Held B.W."/>
            <person name="Levasseur A."/>
            <person name="Lombard V."/>
            <person name="Morin E."/>
            <person name="Otillar R."/>
            <person name="Lindquist E.A."/>
            <person name="Sun H."/>
            <person name="LaButti K.M."/>
            <person name="Schmutz J."/>
            <person name="Jabbour D."/>
            <person name="Luo H."/>
            <person name="Baker S.E."/>
            <person name="Pisabarro A.G."/>
            <person name="Walton J.D."/>
            <person name="Blanchette R.A."/>
            <person name="Henrissat B."/>
            <person name="Martin F."/>
            <person name="Cullen D."/>
            <person name="Hibbett D.S."/>
            <person name="Grigoriev I.V."/>
        </authorList>
    </citation>
    <scope>NUCLEOTIDE SEQUENCE [LARGE SCALE GENOMIC DNA]</scope>
    <source>
        <strain evidence="2">CBS 339.88</strain>
    </source>
</reference>
<dbReference type="AlphaFoldDB" id="A0A067S520"/>
<name>A0A067S520_GALM3</name>